<feature type="domain" description="AMP-binding enzyme C-terminal" evidence="6">
    <location>
        <begin position="450"/>
        <end position="556"/>
    </location>
</feature>
<dbReference type="InterPro" id="IPR025110">
    <property type="entry name" value="AMP-bd_C"/>
</dbReference>
<dbReference type="Gene3D" id="3.40.50.12780">
    <property type="entry name" value="N-terminal domain of ligase-like"/>
    <property type="match status" value="1"/>
</dbReference>
<keyword evidence="2 7" id="KW-0436">Ligase</keyword>
<accession>A0A7C9QVQ7</accession>
<protein>
    <submittedName>
        <fullName evidence="7">Fatty acyl-AMP ligase</fullName>
    </submittedName>
</protein>
<dbReference type="GO" id="GO:0070566">
    <property type="term" value="F:adenylyltransferase activity"/>
    <property type="evidence" value="ECO:0007669"/>
    <property type="project" value="TreeGrafter"/>
</dbReference>
<evidence type="ECO:0000256" key="4">
    <source>
        <dbReference type="ARBA" id="ARBA00023098"/>
    </source>
</evidence>
<dbReference type="Proteomes" id="UP000480684">
    <property type="component" value="Unassembled WGS sequence"/>
</dbReference>
<dbReference type="GO" id="GO:0016874">
    <property type="term" value="F:ligase activity"/>
    <property type="evidence" value="ECO:0007669"/>
    <property type="project" value="UniProtKB-KW"/>
</dbReference>
<reference evidence="7 8" key="1">
    <citation type="submission" date="2020-02" db="EMBL/GenBank/DDBJ databases">
        <authorList>
            <person name="Dziuba M."/>
            <person name="Kuznetsov B."/>
            <person name="Mardanov A."/>
            <person name="Ravin N."/>
            <person name="Grouzdev D."/>
        </authorList>
    </citation>
    <scope>NUCLEOTIDE SEQUENCE [LARGE SCALE GENOMIC DNA]</scope>
    <source>
        <strain evidence="7 8">SpK</strain>
    </source>
</reference>
<name>A0A7C9QVQ7_9PROT</name>
<dbReference type="CDD" id="cd05931">
    <property type="entry name" value="FAAL"/>
    <property type="match status" value="1"/>
</dbReference>
<dbReference type="GO" id="GO:0071766">
    <property type="term" value="P:Actinobacterium-type cell wall biogenesis"/>
    <property type="evidence" value="ECO:0007669"/>
    <property type="project" value="UniProtKB-ARBA"/>
</dbReference>
<sequence length="563" mass="60674">MRFSDFTTLVDALDYAADGNSGMNFYSGRLELTERLPYRDLRDRAIVLARILLGQGLRPGDRVALIAETGADFIVAFAACQYARLLPAPVPLPPTFGGRDAYCTLLRQMVSGARAVALLAPTWLEDWLAEALDGLGLKFHGSVAQLQKLPEAAVTLAPPRPDDIAYLQFSSGSTRTPTGIAITHRALMTNAGAMIGTGLAVRPGDRAISWLPFYHDMGLVGFALAPLIGQLSVDYLATRDFARRPLGWLSLMDQNGATISYSPSFGYELCARRASNALPQGLDLSRWRAAGIGGDMIRPHVLNEFADIFAPAGFDRRAFVPSYGMAETTLVVSFAELERGVETDRVDVETLEHQGRAEPPATDSNGRSRDFVICGRVIPGHELQIRDEDGAALAEREVGRVMVRGPSLMTGYDHRPDETARVLDGEGWLDTGDLGYLIGGQLVITGRAKDVIIVNGRNIWPHDIEHTVEQLDGLRTGDAAAFAVDDDKGERAVVLVQCRPSDDGIRRSLIQAVTAVVSQVHGIEPQVVLVPNNALPQTSSGKLSRSSARASFLSGAFASEGGA</sequence>
<comment type="similarity">
    <text evidence="1">Belongs to the ATP-dependent AMP-binding enzyme family.</text>
</comment>
<dbReference type="GO" id="GO:0006633">
    <property type="term" value="P:fatty acid biosynthetic process"/>
    <property type="evidence" value="ECO:0007669"/>
    <property type="project" value="TreeGrafter"/>
</dbReference>
<keyword evidence="8" id="KW-1185">Reference proteome</keyword>
<dbReference type="AlphaFoldDB" id="A0A7C9QVQ7"/>
<organism evidence="7 8">
    <name type="scientific">Magnetospirillum aberrantis SpK</name>
    <dbReference type="NCBI Taxonomy" id="908842"/>
    <lineage>
        <taxon>Bacteria</taxon>
        <taxon>Pseudomonadati</taxon>
        <taxon>Pseudomonadota</taxon>
        <taxon>Alphaproteobacteria</taxon>
        <taxon>Rhodospirillales</taxon>
        <taxon>Rhodospirillaceae</taxon>
        <taxon>Magnetospirillum</taxon>
    </lineage>
</organism>
<keyword evidence="4" id="KW-0443">Lipid metabolism</keyword>
<dbReference type="Pfam" id="PF00501">
    <property type="entry name" value="AMP-binding"/>
    <property type="match status" value="1"/>
</dbReference>
<proteinExistence type="inferred from homology"/>
<comment type="caution">
    <text evidence="7">The sequence shown here is derived from an EMBL/GenBank/DDBJ whole genome shotgun (WGS) entry which is preliminary data.</text>
</comment>
<dbReference type="InterPro" id="IPR045851">
    <property type="entry name" value="AMP-bd_C_sf"/>
</dbReference>
<dbReference type="Pfam" id="PF23024">
    <property type="entry name" value="AMP-dom_DIP2-like"/>
    <property type="match status" value="1"/>
</dbReference>
<dbReference type="InterPro" id="IPR042099">
    <property type="entry name" value="ANL_N_sf"/>
</dbReference>
<evidence type="ECO:0000259" key="5">
    <source>
        <dbReference type="Pfam" id="PF00501"/>
    </source>
</evidence>
<keyword evidence="3" id="KW-0276">Fatty acid metabolism</keyword>
<gene>
    <name evidence="7" type="ORF">G4223_16760</name>
</gene>
<dbReference type="SUPFAM" id="SSF56801">
    <property type="entry name" value="Acetyl-CoA synthetase-like"/>
    <property type="match status" value="1"/>
</dbReference>
<dbReference type="Gene3D" id="3.30.300.30">
    <property type="match status" value="1"/>
</dbReference>
<dbReference type="InterPro" id="IPR040097">
    <property type="entry name" value="FAAL/FAAC"/>
</dbReference>
<evidence type="ECO:0000256" key="2">
    <source>
        <dbReference type="ARBA" id="ARBA00022598"/>
    </source>
</evidence>
<dbReference type="PANTHER" id="PTHR22754:SF32">
    <property type="entry name" value="DISCO-INTERACTING PROTEIN 2"/>
    <property type="match status" value="1"/>
</dbReference>
<dbReference type="EMBL" id="JAAIYP010000043">
    <property type="protein sequence ID" value="NFV81764.1"/>
    <property type="molecule type" value="Genomic_DNA"/>
</dbReference>
<evidence type="ECO:0000256" key="3">
    <source>
        <dbReference type="ARBA" id="ARBA00022832"/>
    </source>
</evidence>
<dbReference type="InterPro" id="IPR000873">
    <property type="entry name" value="AMP-dep_synth/lig_dom"/>
</dbReference>
<evidence type="ECO:0000259" key="6">
    <source>
        <dbReference type="Pfam" id="PF23024"/>
    </source>
</evidence>
<evidence type="ECO:0000256" key="1">
    <source>
        <dbReference type="ARBA" id="ARBA00006432"/>
    </source>
</evidence>
<dbReference type="GO" id="GO:0005886">
    <property type="term" value="C:plasma membrane"/>
    <property type="evidence" value="ECO:0007669"/>
    <property type="project" value="TreeGrafter"/>
</dbReference>
<dbReference type="NCBIfam" id="NF006624">
    <property type="entry name" value="PRK09192.1"/>
    <property type="match status" value="1"/>
</dbReference>
<feature type="domain" description="AMP-dependent synthetase/ligase" evidence="5">
    <location>
        <begin position="33"/>
        <end position="412"/>
    </location>
</feature>
<evidence type="ECO:0000313" key="8">
    <source>
        <dbReference type="Proteomes" id="UP000480684"/>
    </source>
</evidence>
<dbReference type="PANTHER" id="PTHR22754">
    <property type="entry name" value="DISCO-INTERACTING PROTEIN 2 DIP2 -RELATED"/>
    <property type="match status" value="1"/>
</dbReference>
<evidence type="ECO:0000313" key="7">
    <source>
        <dbReference type="EMBL" id="NFV81764.1"/>
    </source>
</evidence>